<name>A0ABV7Q090_9ACTN</name>
<accession>A0ABV7Q090</accession>
<dbReference type="RefSeq" id="WP_387974634.1">
    <property type="nucleotide sequence ID" value="NZ_JBHRWO010000010.1"/>
</dbReference>
<dbReference type="EMBL" id="JBHRWO010000010">
    <property type="protein sequence ID" value="MFC3493009.1"/>
    <property type="molecule type" value="Genomic_DNA"/>
</dbReference>
<evidence type="ECO:0008006" key="5">
    <source>
        <dbReference type="Google" id="ProtNLM"/>
    </source>
</evidence>
<organism evidence="3 4">
    <name type="scientific">Glycomyces rhizosphaerae</name>
    <dbReference type="NCBI Taxonomy" id="2054422"/>
    <lineage>
        <taxon>Bacteria</taxon>
        <taxon>Bacillati</taxon>
        <taxon>Actinomycetota</taxon>
        <taxon>Actinomycetes</taxon>
        <taxon>Glycomycetales</taxon>
        <taxon>Glycomycetaceae</taxon>
        <taxon>Glycomyces</taxon>
    </lineage>
</organism>
<protein>
    <recommendedName>
        <fullName evidence="5">Lipoprotein</fullName>
    </recommendedName>
</protein>
<evidence type="ECO:0000256" key="1">
    <source>
        <dbReference type="SAM" id="MobiDB-lite"/>
    </source>
</evidence>
<keyword evidence="4" id="KW-1185">Reference proteome</keyword>
<keyword evidence="2" id="KW-0812">Transmembrane</keyword>
<evidence type="ECO:0000256" key="2">
    <source>
        <dbReference type="SAM" id="Phobius"/>
    </source>
</evidence>
<dbReference type="Proteomes" id="UP001595712">
    <property type="component" value="Unassembled WGS sequence"/>
</dbReference>
<feature type="region of interest" description="Disordered" evidence="1">
    <location>
        <begin position="188"/>
        <end position="210"/>
    </location>
</feature>
<dbReference type="PROSITE" id="PS51257">
    <property type="entry name" value="PROKAR_LIPOPROTEIN"/>
    <property type="match status" value="1"/>
</dbReference>
<proteinExistence type="predicted"/>
<evidence type="ECO:0000313" key="4">
    <source>
        <dbReference type="Proteomes" id="UP001595712"/>
    </source>
</evidence>
<reference evidence="4" key="1">
    <citation type="journal article" date="2019" name="Int. J. Syst. Evol. Microbiol.">
        <title>The Global Catalogue of Microorganisms (GCM) 10K type strain sequencing project: providing services to taxonomists for standard genome sequencing and annotation.</title>
        <authorList>
            <consortium name="The Broad Institute Genomics Platform"/>
            <consortium name="The Broad Institute Genome Sequencing Center for Infectious Disease"/>
            <person name="Wu L."/>
            <person name="Ma J."/>
        </authorList>
    </citation>
    <scope>NUCLEOTIDE SEQUENCE [LARGE SCALE GENOMIC DNA]</scope>
    <source>
        <strain evidence="4">CGMCC 4.7396</strain>
    </source>
</reference>
<feature type="transmembrane region" description="Helical" evidence="2">
    <location>
        <begin position="15"/>
        <end position="37"/>
    </location>
</feature>
<comment type="caution">
    <text evidence="3">The sequence shown here is derived from an EMBL/GenBank/DDBJ whole genome shotgun (WGS) entry which is preliminary data.</text>
</comment>
<evidence type="ECO:0000313" key="3">
    <source>
        <dbReference type="EMBL" id="MFC3493009.1"/>
    </source>
</evidence>
<keyword evidence="2" id="KW-1133">Transmembrane helix</keyword>
<gene>
    <name evidence="3" type="ORF">ACFO8M_10985</name>
</gene>
<keyword evidence="2" id="KW-0472">Membrane</keyword>
<sequence>MTDRNTPAGQKPVRWPVYVTISVLLVVAGCAGAYRWISYDLGERPPELTSEYESSEALLVSEDLAGQLIAGLPVGGDGTPAFESRLWNTETCLSGWDDHLVWDGFVSVMVSYGLDIREDNRAQRIEYVQVIADELEEMGLEPTQEQHGEGSTSVHVDRDDGLSIRFTSEGGLTISTDCVAHGGEPVYTTPHVRISPANDDQDLERWPQSD</sequence>